<dbReference type="SUPFAM" id="SSF53474">
    <property type="entry name" value="alpha/beta-Hydrolases"/>
    <property type="match status" value="1"/>
</dbReference>
<evidence type="ECO:0000313" key="2">
    <source>
        <dbReference type="EMBL" id="MDT0276468.1"/>
    </source>
</evidence>
<reference evidence="3" key="1">
    <citation type="submission" date="2023-07" db="EMBL/GenBank/DDBJ databases">
        <title>30 novel species of actinomycetes from the DSMZ collection.</title>
        <authorList>
            <person name="Nouioui I."/>
        </authorList>
    </citation>
    <scope>NUCLEOTIDE SEQUENCE [LARGE SCALE GENOMIC DNA]</scope>
    <source>
        <strain evidence="3">DSM 46792</strain>
    </source>
</reference>
<sequence length="274" mass="28702">MLRRAVVAASVVVLLCTALVSLLWAFQRHLVYLPDAGPVAPAAEAVPGARDVVLETDDGLRLAGWFVPGRTPDAAGVLVANGNGGHRGMRAPLARALAEEGLAVLLFDYRGYGGNPGTPSEAGLALDARAARAFLLDRAQVPPDRLVYFGESLGAAVATELAVEHPPAGLVLRSPFVDLAAVGREHYPFLPVRALLRDRYPVTELVRRVEVPTTVVYGGGDSVVPPAQSREVADAAARLHRVVEVPGADHNDLVLLSGEEVVSAVVELAALSSG</sequence>
<proteinExistence type="predicted"/>
<keyword evidence="2" id="KW-0378">Hydrolase</keyword>
<dbReference type="PANTHER" id="PTHR12277:SF79">
    <property type="entry name" value="XAA-PRO DIPEPTIDYL-PEPTIDASE-RELATED"/>
    <property type="match status" value="1"/>
</dbReference>
<dbReference type="Pfam" id="PF12146">
    <property type="entry name" value="Hydrolase_4"/>
    <property type="match status" value="1"/>
</dbReference>
<dbReference type="InterPro" id="IPR022742">
    <property type="entry name" value="Hydrolase_4"/>
</dbReference>
<comment type="caution">
    <text evidence="2">The sequence shown here is derived from an EMBL/GenBank/DDBJ whole genome shotgun (WGS) entry which is preliminary data.</text>
</comment>
<keyword evidence="3" id="KW-1185">Reference proteome</keyword>
<dbReference type="GO" id="GO:0016787">
    <property type="term" value="F:hydrolase activity"/>
    <property type="evidence" value="ECO:0007669"/>
    <property type="project" value="UniProtKB-KW"/>
</dbReference>
<dbReference type="EMBL" id="JAVREI010000006">
    <property type="protein sequence ID" value="MDT0276468.1"/>
    <property type="molecule type" value="Genomic_DNA"/>
</dbReference>
<dbReference type="InterPro" id="IPR029058">
    <property type="entry name" value="AB_hydrolase_fold"/>
</dbReference>
<protein>
    <submittedName>
        <fullName evidence="2">Alpha/beta fold hydrolase</fullName>
    </submittedName>
</protein>
<dbReference type="Proteomes" id="UP001183222">
    <property type="component" value="Unassembled WGS sequence"/>
</dbReference>
<feature type="domain" description="Serine aminopeptidase S33" evidence="1">
    <location>
        <begin position="75"/>
        <end position="181"/>
    </location>
</feature>
<evidence type="ECO:0000259" key="1">
    <source>
        <dbReference type="Pfam" id="PF12146"/>
    </source>
</evidence>
<dbReference type="Gene3D" id="3.40.50.1820">
    <property type="entry name" value="alpha/beta hydrolase"/>
    <property type="match status" value="1"/>
</dbReference>
<organism evidence="2 3">
    <name type="scientific">Blastococcus goldschmidtiae</name>
    <dbReference type="NCBI Taxonomy" id="3075546"/>
    <lineage>
        <taxon>Bacteria</taxon>
        <taxon>Bacillati</taxon>
        <taxon>Actinomycetota</taxon>
        <taxon>Actinomycetes</taxon>
        <taxon>Geodermatophilales</taxon>
        <taxon>Geodermatophilaceae</taxon>
        <taxon>Blastococcus</taxon>
    </lineage>
</organism>
<evidence type="ECO:0000313" key="3">
    <source>
        <dbReference type="Proteomes" id="UP001183222"/>
    </source>
</evidence>
<gene>
    <name evidence="2" type="ORF">RM425_11215</name>
</gene>
<name>A0ABU2K8J1_9ACTN</name>
<dbReference type="PANTHER" id="PTHR12277">
    <property type="entry name" value="ALPHA/BETA HYDROLASE DOMAIN-CONTAINING PROTEIN"/>
    <property type="match status" value="1"/>
</dbReference>
<accession>A0ABU2K8J1</accession>
<dbReference type="RefSeq" id="WP_311345283.1">
    <property type="nucleotide sequence ID" value="NZ_JAVREI010000006.1"/>
</dbReference>